<name>A0AAE0NWF6_SORBR</name>
<sequence>MAPQDTQECDIPIEGLPVELVLEIAESCDSFSDLASLARTSKWFYKILNPILYKLDVQSGNPCSLFWACQYGSLETLQLVHKAGASLTQAWTSKKALRDLPPNPYRHSPKFYQKVALRLTDLQGDGAEAEETNVGCDEQPYPDDGDIDWGMIIDNDQQYEEPEEPVEENMWDSEENGTEPETDQSWSEDDHLWPVDTDEAGQSLLKTASQNSRYTWRNDFLKRLSQYPEHDPEIHGENPVYSSGDNRRFPLYWWHPIDLAVRFGHKEIIRYLVENGVSLVSDAQSRGLCREKELSFEPSFEGCDHGASPFMRPRGGEDWRYFVHHIFELILCSRNWQMGNFLGEITSTSKPWKPPVPYPVPGVSDEGSLNWGIWRALEARHA</sequence>
<reference evidence="2" key="1">
    <citation type="journal article" date="2023" name="Mol. Phylogenet. Evol.">
        <title>Genome-scale phylogeny and comparative genomics of the fungal order Sordariales.</title>
        <authorList>
            <person name="Hensen N."/>
            <person name="Bonometti L."/>
            <person name="Westerberg I."/>
            <person name="Brannstrom I.O."/>
            <person name="Guillou S."/>
            <person name="Cros-Aarteil S."/>
            <person name="Calhoun S."/>
            <person name="Haridas S."/>
            <person name="Kuo A."/>
            <person name="Mondo S."/>
            <person name="Pangilinan J."/>
            <person name="Riley R."/>
            <person name="LaButti K."/>
            <person name="Andreopoulos B."/>
            <person name="Lipzen A."/>
            <person name="Chen C."/>
            <person name="Yan M."/>
            <person name="Daum C."/>
            <person name="Ng V."/>
            <person name="Clum A."/>
            <person name="Steindorff A."/>
            <person name="Ohm R.A."/>
            <person name="Martin F."/>
            <person name="Silar P."/>
            <person name="Natvig D.O."/>
            <person name="Lalanne C."/>
            <person name="Gautier V."/>
            <person name="Ament-Velasquez S.L."/>
            <person name="Kruys A."/>
            <person name="Hutchinson M.I."/>
            <person name="Powell A.J."/>
            <person name="Barry K."/>
            <person name="Miller A.N."/>
            <person name="Grigoriev I.V."/>
            <person name="Debuchy R."/>
            <person name="Gladieux P."/>
            <person name="Hiltunen Thoren M."/>
            <person name="Johannesson H."/>
        </authorList>
    </citation>
    <scope>NUCLEOTIDE SEQUENCE</scope>
    <source>
        <strain evidence="2">FGSC 1904</strain>
    </source>
</reference>
<dbReference type="Gene3D" id="1.25.40.20">
    <property type="entry name" value="Ankyrin repeat-containing domain"/>
    <property type="match status" value="1"/>
</dbReference>
<reference evidence="2" key="2">
    <citation type="submission" date="2023-07" db="EMBL/GenBank/DDBJ databases">
        <authorList>
            <consortium name="Lawrence Berkeley National Laboratory"/>
            <person name="Haridas S."/>
            <person name="Hensen N."/>
            <person name="Bonometti L."/>
            <person name="Westerberg I."/>
            <person name="Brannstrom I.O."/>
            <person name="Guillou S."/>
            <person name="Cros-Aarteil S."/>
            <person name="Calhoun S."/>
            <person name="Kuo A."/>
            <person name="Mondo S."/>
            <person name="Pangilinan J."/>
            <person name="Riley R."/>
            <person name="LaButti K."/>
            <person name="Andreopoulos B."/>
            <person name="Lipzen A."/>
            <person name="Chen C."/>
            <person name="Yanf M."/>
            <person name="Daum C."/>
            <person name="Ng V."/>
            <person name="Clum A."/>
            <person name="Steindorff A."/>
            <person name="Ohm R."/>
            <person name="Martin F."/>
            <person name="Silar P."/>
            <person name="Natvig D."/>
            <person name="Lalanne C."/>
            <person name="Gautier V."/>
            <person name="Ament-velasquez S.L."/>
            <person name="Kruys A."/>
            <person name="Hutchinson M.I."/>
            <person name="Powell A.J."/>
            <person name="Barry K."/>
            <person name="Miller A.N."/>
            <person name="Grigoriev I.V."/>
            <person name="Debuchy R."/>
            <person name="Gladieux P."/>
            <person name="Thoren M.H."/>
            <person name="Johannesson H."/>
        </authorList>
    </citation>
    <scope>NUCLEOTIDE SEQUENCE</scope>
    <source>
        <strain evidence="2">FGSC 1904</strain>
    </source>
</reference>
<protein>
    <recommendedName>
        <fullName evidence="4">F-box domain-containing protein</fullName>
    </recommendedName>
</protein>
<dbReference type="SMART" id="SM00248">
    <property type="entry name" value="ANK"/>
    <property type="match status" value="2"/>
</dbReference>
<comment type="caution">
    <text evidence="2">The sequence shown here is derived from an EMBL/GenBank/DDBJ whole genome shotgun (WGS) entry which is preliminary data.</text>
</comment>
<dbReference type="SUPFAM" id="SSF48403">
    <property type="entry name" value="Ankyrin repeat"/>
    <property type="match status" value="1"/>
</dbReference>
<evidence type="ECO:0008006" key="4">
    <source>
        <dbReference type="Google" id="ProtNLM"/>
    </source>
</evidence>
<feature type="compositionally biased region" description="Acidic residues" evidence="1">
    <location>
        <begin position="159"/>
        <end position="182"/>
    </location>
</feature>
<keyword evidence="3" id="KW-1185">Reference proteome</keyword>
<dbReference type="InterPro" id="IPR002110">
    <property type="entry name" value="Ankyrin_rpt"/>
</dbReference>
<dbReference type="CDD" id="cd09917">
    <property type="entry name" value="F-box_SF"/>
    <property type="match status" value="1"/>
</dbReference>
<evidence type="ECO:0000256" key="1">
    <source>
        <dbReference type="SAM" id="MobiDB-lite"/>
    </source>
</evidence>
<feature type="region of interest" description="Disordered" evidence="1">
    <location>
        <begin position="159"/>
        <end position="194"/>
    </location>
</feature>
<accession>A0AAE0NWF6</accession>
<evidence type="ECO:0000313" key="2">
    <source>
        <dbReference type="EMBL" id="KAK3388710.1"/>
    </source>
</evidence>
<proteinExistence type="predicted"/>
<evidence type="ECO:0000313" key="3">
    <source>
        <dbReference type="Proteomes" id="UP001281003"/>
    </source>
</evidence>
<dbReference type="Pfam" id="PF00023">
    <property type="entry name" value="Ank"/>
    <property type="match status" value="1"/>
</dbReference>
<gene>
    <name evidence="2" type="ORF">B0T20DRAFT_457304</name>
</gene>
<dbReference type="EMBL" id="JAUTDP010000015">
    <property type="protein sequence ID" value="KAK3388710.1"/>
    <property type="molecule type" value="Genomic_DNA"/>
</dbReference>
<dbReference type="Proteomes" id="UP001281003">
    <property type="component" value="Unassembled WGS sequence"/>
</dbReference>
<dbReference type="AlphaFoldDB" id="A0AAE0NWF6"/>
<organism evidence="2 3">
    <name type="scientific">Sordaria brevicollis</name>
    <dbReference type="NCBI Taxonomy" id="83679"/>
    <lineage>
        <taxon>Eukaryota</taxon>
        <taxon>Fungi</taxon>
        <taxon>Dikarya</taxon>
        <taxon>Ascomycota</taxon>
        <taxon>Pezizomycotina</taxon>
        <taxon>Sordariomycetes</taxon>
        <taxon>Sordariomycetidae</taxon>
        <taxon>Sordariales</taxon>
        <taxon>Sordariaceae</taxon>
        <taxon>Sordaria</taxon>
    </lineage>
</organism>
<dbReference type="InterPro" id="IPR036770">
    <property type="entry name" value="Ankyrin_rpt-contain_sf"/>
</dbReference>